<protein>
    <submittedName>
        <fullName evidence="6">Acyl-CoA synthetase (AMP-forming)/AMP-acid ligase II</fullName>
    </submittedName>
</protein>
<comment type="similarity">
    <text evidence="1">Belongs to the ATP-dependent AMP-binding enzyme family.</text>
</comment>
<evidence type="ECO:0000313" key="7">
    <source>
        <dbReference type="Proteomes" id="UP000253509"/>
    </source>
</evidence>
<dbReference type="Gene3D" id="3.40.50.12780">
    <property type="entry name" value="N-terminal domain of ligase-like"/>
    <property type="match status" value="1"/>
</dbReference>
<dbReference type="PROSITE" id="PS00455">
    <property type="entry name" value="AMP_BINDING"/>
    <property type="match status" value="1"/>
</dbReference>
<dbReference type="Gene3D" id="3.40.50.1820">
    <property type="entry name" value="alpha/beta hydrolase"/>
    <property type="match status" value="1"/>
</dbReference>
<dbReference type="SUPFAM" id="SSF53474">
    <property type="entry name" value="alpha/beta-Hydrolases"/>
    <property type="match status" value="1"/>
</dbReference>
<dbReference type="InterPro" id="IPR020845">
    <property type="entry name" value="AMP-binding_CS"/>
</dbReference>
<dbReference type="SUPFAM" id="SSF56801">
    <property type="entry name" value="Acetyl-CoA synthetase-like"/>
    <property type="match status" value="1"/>
</dbReference>
<feature type="region of interest" description="Disordered" evidence="3">
    <location>
        <begin position="341"/>
        <end position="377"/>
    </location>
</feature>
<dbReference type="Proteomes" id="UP000253509">
    <property type="component" value="Unassembled WGS sequence"/>
</dbReference>
<keyword evidence="7" id="KW-1185">Reference proteome</keyword>
<accession>A0A366IPK8</accession>
<evidence type="ECO:0000256" key="1">
    <source>
        <dbReference type="ARBA" id="ARBA00006432"/>
    </source>
</evidence>
<dbReference type="InterPro" id="IPR042099">
    <property type="entry name" value="ANL_N_sf"/>
</dbReference>
<organism evidence="6 7">
    <name type="scientific">Brevibacterium celere</name>
    <dbReference type="NCBI Taxonomy" id="225845"/>
    <lineage>
        <taxon>Bacteria</taxon>
        <taxon>Bacillati</taxon>
        <taxon>Actinomycetota</taxon>
        <taxon>Actinomycetes</taxon>
        <taxon>Micrococcales</taxon>
        <taxon>Brevibacteriaceae</taxon>
        <taxon>Brevibacterium</taxon>
    </lineage>
</organism>
<evidence type="ECO:0000256" key="2">
    <source>
        <dbReference type="ARBA" id="ARBA00022598"/>
    </source>
</evidence>
<dbReference type="PANTHER" id="PTHR43201">
    <property type="entry name" value="ACYL-COA SYNTHETASE"/>
    <property type="match status" value="1"/>
</dbReference>
<dbReference type="InterPro" id="IPR000873">
    <property type="entry name" value="AMP-dep_synth/lig_dom"/>
</dbReference>
<proteinExistence type="inferred from homology"/>
<evidence type="ECO:0000256" key="3">
    <source>
        <dbReference type="SAM" id="MobiDB-lite"/>
    </source>
</evidence>
<reference evidence="6 7" key="1">
    <citation type="submission" date="2018-06" db="EMBL/GenBank/DDBJ databases">
        <title>Freshwater and sediment microbial communities from various areas in North America, analyzing microbe dynamics in response to fracking.</title>
        <authorList>
            <person name="Lamendella R."/>
        </authorList>
    </citation>
    <scope>NUCLEOTIDE SEQUENCE [LARGE SCALE GENOMIC DNA]</scope>
    <source>
        <strain evidence="6 7">3b_TX</strain>
    </source>
</reference>
<dbReference type="AlphaFoldDB" id="A0A366IPK8"/>
<evidence type="ECO:0000259" key="4">
    <source>
        <dbReference type="Pfam" id="PF00501"/>
    </source>
</evidence>
<dbReference type="RefSeq" id="WP_113902951.1">
    <property type="nucleotide sequence ID" value="NZ_QNSB01000002.1"/>
</dbReference>
<evidence type="ECO:0000259" key="5">
    <source>
        <dbReference type="Pfam" id="PF00561"/>
    </source>
</evidence>
<keyword evidence="2 6" id="KW-0436">Ligase</keyword>
<feature type="domain" description="AMP-dependent synthetase/ligase" evidence="4">
    <location>
        <begin position="389"/>
        <end position="798"/>
    </location>
</feature>
<comment type="caution">
    <text evidence="6">The sequence shown here is derived from an EMBL/GenBank/DDBJ whole genome shotgun (WGS) entry which is preliminary data.</text>
</comment>
<dbReference type="GO" id="GO:0006631">
    <property type="term" value="P:fatty acid metabolic process"/>
    <property type="evidence" value="ECO:0007669"/>
    <property type="project" value="TreeGrafter"/>
</dbReference>
<sequence length="958" mass="101108">MSFPARPATIPPTLPEWDPAWSRIVETESSDGTHSFHVLDTLAALRAQGCEPTGTIVALHGNPTWSYLWRHLARATVEAAGRPGQRIWRVIAPDQLDMGFSERLEHETLPKPHGPEVRRISQRIDDLDAVVGTLLAEVDGGDRGSAGDHPIVTIGHDWGGVLSLGWAARSRDLVSAAISLNTAVHQPEDAPIPAPLRAALAGPMLPTATVLTDWFLRVTLRLGDLAPEVRDAFRMPYETRELRHGIGGFVADIPVDEKHPSHAELQRTGEDIAAFDRPALLVWGPKDPVFLERYLRDLRGRLPQADIHRFEQGSHLVSEDFDVAGVVVDWLTAQFPVAAPASPTESASRESTQPGQAPTASAAAGSTGPGADADATTANARPITAILDARRDDDAVASVDCSRTPVQQVSWRRLWHVTTSIAQGLRDLGVRPGDRVSMLVPPGNDLTAALYACLKIGAVAVVADAGLGPRGMTRAVTSADPQWIIGELPGLGLARAFDWPGRRISVRPLGPVRRRLLSVETSLTELARTEHRAEPPTPEPDADAAILFTSGSTGPAKGVRYTHGDISSLAAVLTRVFNVTEGTGLVAGFPPFALLGPAIGATSVTPDMSVTKPRTLTATAIADAIIAGEATMVFASPAAYRNVAATASALSAEQRAACAGVELVLSAGAPVPLDLMDAIAGVFPHAEIHSPYGMTEGLLLTDIDREGVRAAASATVRDATTAGTTPDRSTGPGIADPTSAPARRDLGVCVGRPIDGVELALAPIDASGTPTETLVRGAEAQGRLGELVVSAAHIKTGYDRLWRTTAQSARDDLDGRTWHRTNDIGHIDSAGRVWLEGRLQHVVTTPRGPVGPGALEALIDEDAQVTRSAVVGVGPTGTQALVAVLDAEGTELSPGLAPLDLSARLRARVAEVDGHDLSAVLVAPSFPTDIRHNSKIDRSRLAAWADHVLSGGSVRRHP</sequence>
<dbReference type="PANTHER" id="PTHR43201:SF5">
    <property type="entry name" value="MEDIUM-CHAIN ACYL-COA LIGASE ACSF2, MITOCHONDRIAL"/>
    <property type="match status" value="1"/>
</dbReference>
<feature type="compositionally biased region" description="Low complexity" evidence="3">
    <location>
        <begin position="352"/>
        <end position="377"/>
    </location>
</feature>
<dbReference type="Pfam" id="PF00501">
    <property type="entry name" value="AMP-binding"/>
    <property type="match status" value="1"/>
</dbReference>
<dbReference type="InterPro" id="IPR029058">
    <property type="entry name" value="AB_hydrolase_fold"/>
</dbReference>
<dbReference type="GO" id="GO:0031956">
    <property type="term" value="F:medium-chain fatty acid-CoA ligase activity"/>
    <property type="evidence" value="ECO:0007669"/>
    <property type="project" value="TreeGrafter"/>
</dbReference>
<dbReference type="InterPro" id="IPR000073">
    <property type="entry name" value="AB_hydrolase_1"/>
</dbReference>
<evidence type="ECO:0000313" key="6">
    <source>
        <dbReference type="EMBL" id="RBP73553.1"/>
    </source>
</evidence>
<dbReference type="Pfam" id="PF00561">
    <property type="entry name" value="Abhydrolase_1"/>
    <property type="match status" value="1"/>
</dbReference>
<name>A0A366IPK8_9MICO</name>
<feature type="region of interest" description="Disordered" evidence="3">
    <location>
        <begin position="711"/>
        <end position="742"/>
    </location>
</feature>
<dbReference type="InterPro" id="IPR045851">
    <property type="entry name" value="AMP-bd_C_sf"/>
</dbReference>
<dbReference type="Gene3D" id="3.30.300.30">
    <property type="match status" value="1"/>
</dbReference>
<gene>
    <name evidence="6" type="ORF">DFO65_10281</name>
</gene>
<dbReference type="EMBL" id="QNSB01000002">
    <property type="protein sequence ID" value="RBP73553.1"/>
    <property type="molecule type" value="Genomic_DNA"/>
</dbReference>
<feature type="domain" description="AB hydrolase-1" evidence="5">
    <location>
        <begin position="55"/>
        <end position="320"/>
    </location>
</feature>